<reference evidence="2" key="1">
    <citation type="submission" date="2010-08" db="EMBL/GenBank/DDBJ databases">
        <authorList>
            <person name="Muzny D."/>
            <person name="Qin X."/>
            <person name="Buhay C."/>
            <person name="Dugan-Rocha S."/>
            <person name="Ding Y."/>
            <person name="Chen G."/>
            <person name="Hawes A."/>
            <person name="Holder M."/>
            <person name="Jhangiani S."/>
            <person name="Johnson A."/>
            <person name="Khan Z."/>
            <person name="Li Z."/>
            <person name="Liu W."/>
            <person name="Liu X."/>
            <person name="Perez L."/>
            <person name="Shen H."/>
            <person name="Wang Q."/>
            <person name="Watt J."/>
            <person name="Xi L."/>
            <person name="Xin Y."/>
            <person name="Zhou J."/>
            <person name="Deng J."/>
            <person name="Jiang H."/>
            <person name="Liu Y."/>
            <person name="Qu J."/>
            <person name="Song X.-Z."/>
            <person name="Zhang L."/>
            <person name="Villasana D."/>
            <person name="Johnson A."/>
            <person name="Liu J."/>
            <person name="Liyanage D."/>
            <person name="Lorensuhewa L."/>
            <person name="Robinson T."/>
            <person name="Song A."/>
            <person name="Song B.-B."/>
            <person name="Dinh H."/>
            <person name="Thornton R."/>
            <person name="Coyle M."/>
            <person name="Francisco L."/>
            <person name="Jackson L."/>
            <person name="Javaid M."/>
            <person name="Korchina V."/>
            <person name="Kovar C."/>
            <person name="Mata R."/>
            <person name="Mathew T."/>
            <person name="Ngo R."/>
            <person name="Nguyen L."/>
            <person name="Nguyen N."/>
            <person name="Okwuonu G."/>
            <person name="Ongeri F."/>
            <person name="Pham C."/>
            <person name="Simmons D."/>
            <person name="Wilczek-Boney K."/>
            <person name="Hale W."/>
            <person name="Jakkamsetti A."/>
            <person name="Pham P."/>
            <person name="Ruth R."/>
            <person name="San Lucas F."/>
            <person name="Warren J."/>
            <person name="Zhang J."/>
            <person name="Zhao Z."/>
            <person name="Zhou C."/>
            <person name="Zhu D."/>
            <person name="Lee S."/>
            <person name="Bess C."/>
            <person name="Blankenburg K."/>
            <person name="Forbes L."/>
            <person name="Fu Q."/>
            <person name="Gubbala S."/>
            <person name="Hirani K."/>
            <person name="Jayaseelan J.C."/>
            <person name="Lara F."/>
            <person name="Munidasa M."/>
            <person name="Palculict T."/>
            <person name="Patil S."/>
            <person name="Pu L.-L."/>
            <person name="Saada N."/>
            <person name="Tang L."/>
            <person name="Weissenberger G."/>
            <person name="Zhu Y."/>
            <person name="Hemphill L."/>
            <person name="Shang Y."/>
            <person name="Youmans B."/>
            <person name="Ayvaz T."/>
            <person name="Ross M."/>
            <person name="Santibanez J."/>
            <person name="Aqrawi P."/>
            <person name="Gross S."/>
            <person name="Joshi V."/>
            <person name="Fowler G."/>
            <person name="Nazareth L."/>
            <person name="Reid J."/>
            <person name="Worley K."/>
            <person name="Petrosino J."/>
            <person name="Highlander S."/>
            <person name="Gibbs R."/>
        </authorList>
    </citation>
    <scope>NUCLEOTIDE SEQUENCE [LARGE SCALE GENOMIC DNA]</scope>
    <source>
        <strain evidence="2">DSM 15272</strain>
    </source>
</reference>
<dbReference type="InterPro" id="IPR000182">
    <property type="entry name" value="GNAT_dom"/>
</dbReference>
<protein>
    <submittedName>
        <fullName evidence="2">Acetyltransferase, GNAT family</fullName>
    </submittedName>
</protein>
<dbReference type="InterPro" id="IPR016181">
    <property type="entry name" value="Acyl_CoA_acyltransferase"/>
</dbReference>
<feature type="domain" description="N-acetyltransferase" evidence="1">
    <location>
        <begin position="9"/>
        <end position="174"/>
    </location>
</feature>
<proteinExistence type="predicted"/>
<dbReference type="Pfam" id="PF13302">
    <property type="entry name" value="Acetyltransf_3"/>
    <property type="match status" value="1"/>
</dbReference>
<evidence type="ECO:0000259" key="1">
    <source>
        <dbReference type="PROSITE" id="PS51186"/>
    </source>
</evidence>
<dbReference type="eggNOG" id="COG1670">
    <property type="taxonomic scope" value="Bacteria"/>
</dbReference>
<organism evidence="2 3">
    <name type="scientific">Aeromicrobium marinum DSM 15272</name>
    <dbReference type="NCBI Taxonomy" id="585531"/>
    <lineage>
        <taxon>Bacteria</taxon>
        <taxon>Bacillati</taxon>
        <taxon>Actinomycetota</taxon>
        <taxon>Actinomycetes</taxon>
        <taxon>Propionibacteriales</taxon>
        <taxon>Nocardioidaceae</taxon>
        <taxon>Aeromicrobium</taxon>
    </lineage>
</organism>
<accession>E2SE29</accession>
<gene>
    <name evidence="2" type="ORF">HMPREF0063_11965</name>
</gene>
<dbReference type="OrthoDB" id="3533156at2"/>
<dbReference type="Gene3D" id="3.40.630.30">
    <property type="match status" value="1"/>
</dbReference>
<comment type="caution">
    <text evidence="2">The sequence shown here is derived from an EMBL/GenBank/DDBJ whole genome shotgun (WGS) entry which is preliminary data.</text>
</comment>
<dbReference type="RefSeq" id="WP_007077057.1">
    <property type="nucleotide sequence ID" value="NZ_CM001024.1"/>
</dbReference>
<dbReference type="Proteomes" id="UP000003111">
    <property type="component" value="Unassembled WGS sequence"/>
</dbReference>
<dbReference type="PANTHER" id="PTHR43792">
    <property type="entry name" value="GNAT FAMILY, PUTATIVE (AFU_ORTHOLOGUE AFUA_3G00765)-RELATED-RELATED"/>
    <property type="match status" value="1"/>
</dbReference>
<dbReference type="HOGENOM" id="CLU_013985_3_1_11"/>
<sequence>MTVIETERLLLRDFTAADADFVLDLFGRLEVARWSGDGRPLTRRDEAVDRIAGYRARAGDHPAAAIRLVELEDGRAPVGMVLVVPIPPSRGRDGGDHEVGWHVLPDAWGHGYATEAATALVDRAFTAGLPEVHAVTHPDNLRSQAVCRRLGMADLGLCDCWYDRELRAFRLRRP</sequence>
<dbReference type="GO" id="GO:0016747">
    <property type="term" value="F:acyltransferase activity, transferring groups other than amino-acyl groups"/>
    <property type="evidence" value="ECO:0007669"/>
    <property type="project" value="InterPro"/>
</dbReference>
<dbReference type="PANTHER" id="PTHR43792:SF1">
    <property type="entry name" value="N-ACETYLTRANSFERASE DOMAIN-CONTAINING PROTEIN"/>
    <property type="match status" value="1"/>
</dbReference>
<dbReference type="PROSITE" id="PS51186">
    <property type="entry name" value="GNAT"/>
    <property type="match status" value="1"/>
</dbReference>
<dbReference type="EMBL" id="ACLF03000006">
    <property type="protein sequence ID" value="EFQ82756.1"/>
    <property type="molecule type" value="Genomic_DNA"/>
</dbReference>
<dbReference type="InterPro" id="IPR051531">
    <property type="entry name" value="N-acetyltransferase"/>
</dbReference>
<dbReference type="SUPFAM" id="SSF55729">
    <property type="entry name" value="Acyl-CoA N-acyltransferases (Nat)"/>
    <property type="match status" value="1"/>
</dbReference>
<evidence type="ECO:0000313" key="3">
    <source>
        <dbReference type="Proteomes" id="UP000003111"/>
    </source>
</evidence>
<dbReference type="AlphaFoldDB" id="E2SE29"/>
<evidence type="ECO:0000313" key="2">
    <source>
        <dbReference type="EMBL" id="EFQ82756.1"/>
    </source>
</evidence>
<dbReference type="STRING" id="585531.HMPREF0063_11965"/>
<keyword evidence="3" id="KW-1185">Reference proteome</keyword>
<name>E2SE29_9ACTN</name>